<dbReference type="GO" id="GO:0016987">
    <property type="term" value="F:sigma factor activity"/>
    <property type="evidence" value="ECO:0007669"/>
    <property type="project" value="InterPro"/>
</dbReference>
<evidence type="ECO:0000313" key="2">
    <source>
        <dbReference type="EMBL" id="QJA49344.1"/>
    </source>
</evidence>
<dbReference type="SUPFAM" id="SSF88659">
    <property type="entry name" value="Sigma3 and sigma4 domains of RNA polymerase sigma factors"/>
    <property type="match status" value="1"/>
</dbReference>
<protein>
    <submittedName>
        <fullName evidence="2">Putative sigma-70 region domain containing protein</fullName>
    </submittedName>
</protein>
<accession>A0A6H1ZP51</accession>
<dbReference type="Pfam" id="PF08281">
    <property type="entry name" value="Sigma70_r4_2"/>
    <property type="match status" value="1"/>
</dbReference>
<reference evidence="2" key="1">
    <citation type="submission" date="2020-03" db="EMBL/GenBank/DDBJ databases">
        <title>The deep terrestrial virosphere.</title>
        <authorList>
            <person name="Holmfeldt K."/>
            <person name="Nilsson E."/>
            <person name="Simone D."/>
            <person name="Lopez-Fernandez M."/>
            <person name="Wu X."/>
            <person name="de Brujin I."/>
            <person name="Lundin D."/>
            <person name="Andersson A."/>
            <person name="Bertilsson S."/>
            <person name="Dopson M."/>
        </authorList>
    </citation>
    <scope>NUCLEOTIDE SEQUENCE</scope>
    <source>
        <strain evidence="2">TM448A01315</strain>
    </source>
</reference>
<organism evidence="2">
    <name type="scientific">viral metagenome</name>
    <dbReference type="NCBI Taxonomy" id="1070528"/>
    <lineage>
        <taxon>unclassified sequences</taxon>
        <taxon>metagenomes</taxon>
        <taxon>organismal metagenomes</taxon>
    </lineage>
</organism>
<dbReference type="AlphaFoldDB" id="A0A6H1ZP51"/>
<dbReference type="Gene3D" id="1.20.140.160">
    <property type="match status" value="1"/>
</dbReference>
<dbReference type="GO" id="GO:0006352">
    <property type="term" value="P:DNA-templated transcription initiation"/>
    <property type="evidence" value="ECO:0007669"/>
    <property type="project" value="InterPro"/>
</dbReference>
<evidence type="ECO:0000259" key="1">
    <source>
        <dbReference type="Pfam" id="PF08281"/>
    </source>
</evidence>
<proteinExistence type="predicted"/>
<dbReference type="GO" id="GO:0003677">
    <property type="term" value="F:DNA binding"/>
    <property type="evidence" value="ECO:0007669"/>
    <property type="project" value="InterPro"/>
</dbReference>
<feature type="domain" description="RNA polymerase sigma factor 70 region 4 type 2" evidence="1">
    <location>
        <begin position="114"/>
        <end position="153"/>
    </location>
</feature>
<dbReference type="EMBL" id="MT144132">
    <property type="protein sequence ID" value="QJA49344.1"/>
    <property type="molecule type" value="Genomic_DNA"/>
</dbReference>
<sequence>MTPTFTDKQIEEAYRIARIIAKRFCATHFIAHLDVEDYVQEGVLGWLEGRNIYHAIIDAFRNAAPIDKMMYKPGMHIPEMVHYGVHVPESIGKAISYDPTNAMEDFIDSRDMIDKILDLTHQLPEKVQFCVLGSYYYGLTLADIAEIMGVNIRFVSEWRKEGVECLKKHFNEKEKEKDNA</sequence>
<name>A0A6H1ZP51_9ZZZZ</name>
<gene>
    <name evidence="2" type="ORF">TM448A01315_0005</name>
</gene>
<dbReference type="InterPro" id="IPR013249">
    <property type="entry name" value="RNA_pol_sigma70_r4_t2"/>
</dbReference>
<dbReference type="InterPro" id="IPR013324">
    <property type="entry name" value="RNA_pol_sigma_r3/r4-like"/>
</dbReference>